<dbReference type="PRINTS" id="PR00090">
    <property type="entry name" value="RNGDIOXGNASE"/>
</dbReference>
<name>A0A2I2KIC8_9ACTN</name>
<dbReference type="Gene3D" id="2.102.10.10">
    <property type="entry name" value="Rieske [2Fe-2S] iron-sulphur domain"/>
    <property type="match status" value="1"/>
</dbReference>
<evidence type="ECO:0000256" key="5">
    <source>
        <dbReference type="ARBA" id="ARBA00023004"/>
    </source>
</evidence>
<accession>A0A2I2KIC8</accession>
<dbReference type="SUPFAM" id="SSF55961">
    <property type="entry name" value="Bet v1-like"/>
    <property type="match status" value="1"/>
</dbReference>
<dbReference type="AlphaFoldDB" id="A0A2I2KIC8"/>
<reference evidence="8 9" key="1">
    <citation type="submission" date="2017-06" db="EMBL/GenBank/DDBJ databases">
        <authorList>
            <person name="Kim H.J."/>
            <person name="Triplett B.A."/>
        </authorList>
    </citation>
    <scope>NUCLEOTIDE SEQUENCE [LARGE SCALE GENOMIC DNA]</scope>
    <source>
        <strain evidence="8">FRACA_ARgP5</strain>
    </source>
</reference>
<evidence type="ECO:0000256" key="4">
    <source>
        <dbReference type="ARBA" id="ARBA00023002"/>
    </source>
</evidence>
<evidence type="ECO:0000313" key="9">
    <source>
        <dbReference type="Proteomes" id="UP000234331"/>
    </source>
</evidence>
<dbReference type="GO" id="GO:0005506">
    <property type="term" value="F:iron ion binding"/>
    <property type="evidence" value="ECO:0007669"/>
    <property type="project" value="InterPro"/>
</dbReference>
<dbReference type="Gene3D" id="3.90.380.10">
    <property type="entry name" value="Naphthalene 1,2-dioxygenase Alpha Subunit, Chain A, domain 1"/>
    <property type="match status" value="1"/>
</dbReference>
<keyword evidence="6" id="KW-0411">Iron-sulfur</keyword>
<organism evidence="8 9">
    <name type="scientific">Frankia canadensis</name>
    <dbReference type="NCBI Taxonomy" id="1836972"/>
    <lineage>
        <taxon>Bacteria</taxon>
        <taxon>Bacillati</taxon>
        <taxon>Actinomycetota</taxon>
        <taxon>Actinomycetes</taxon>
        <taxon>Frankiales</taxon>
        <taxon>Frankiaceae</taxon>
        <taxon>Frankia</taxon>
    </lineage>
</organism>
<keyword evidence="3" id="KW-0479">Metal-binding</keyword>
<evidence type="ECO:0000256" key="1">
    <source>
        <dbReference type="ARBA" id="ARBA00001962"/>
    </source>
</evidence>
<feature type="domain" description="Rieske" evidence="7">
    <location>
        <begin position="51"/>
        <end position="162"/>
    </location>
</feature>
<sequence length="414" mass="46956">MNALTPEVQAILAGLDPASTDFTTARTLPAAVYTSEEFYAFEKEAIFAREWLCLGHIDQVANPGDFFTIQVGDEPLIVARGEDGELRVMSAICQHRGYPITVDGEKGTAKQFRCAYHYWAYGLDGQLVAAPEMTQTCPIAELRAETRLPRLKVEIWHGMIFANMDPGAEPLAPTLAKLEPEMAAYNVGDLKIVKTMEYKNQPWNWKGMHENALEPYHTSFVHMGYHDIAPASMAEFVEWDDSDGQVMHPTNYRWIDAGFNPTGRAVLPILPGLSEQRRTRVMFASVLPTVFFAFTPDQVFYFLITPETANTMTLRMGWLFPESSIKAPGFEWAFQMQNDVNEAINEQDIYSNTRMQQGQRSRYANRGRYSWQEGTLPQMNRWLTLRYMRYAALLDSRYADLVADLVDAVGPGTR</sequence>
<dbReference type="CDD" id="cd03469">
    <property type="entry name" value="Rieske_RO_Alpha_N"/>
    <property type="match status" value="1"/>
</dbReference>
<dbReference type="SUPFAM" id="SSF50022">
    <property type="entry name" value="ISP domain"/>
    <property type="match status" value="1"/>
</dbReference>
<dbReference type="GO" id="GO:0016705">
    <property type="term" value="F:oxidoreductase activity, acting on paired donors, with incorporation or reduction of molecular oxygen"/>
    <property type="evidence" value="ECO:0007669"/>
    <property type="project" value="UniProtKB-ARBA"/>
</dbReference>
<keyword evidence="2" id="KW-0001">2Fe-2S</keyword>
<dbReference type="Pfam" id="PF00848">
    <property type="entry name" value="Ring_hydroxyl_A"/>
    <property type="match status" value="1"/>
</dbReference>
<dbReference type="InterPro" id="IPR017941">
    <property type="entry name" value="Rieske_2Fe-2S"/>
</dbReference>
<evidence type="ECO:0000256" key="3">
    <source>
        <dbReference type="ARBA" id="ARBA00022723"/>
    </source>
</evidence>
<dbReference type="Proteomes" id="UP000234331">
    <property type="component" value="Unassembled WGS sequence"/>
</dbReference>
<evidence type="ECO:0000256" key="6">
    <source>
        <dbReference type="ARBA" id="ARBA00023014"/>
    </source>
</evidence>
<dbReference type="Pfam" id="PF00355">
    <property type="entry name" value="Rieske"/>
    <property type="match status" value="1"/>
</dbReference>
<proteinExistence type="predicted"/>
<evidence type="ECO:0000256" key="2">
    <source>
        <dbReference type="ARBA" id="ARBA00022714"/>
    </source>
</evidence>
<dbReference type="GO" id="GO:0004497">
    <property type="term" value="F:monooxygenase activity"/>
    <property type="evidence" value="ECO:0007669"/>
    <property type="project" value="UniProtKB-ARBA"/>
</dbReference>
<comment type="cofactor">
    <cofactor evidence="1">
        <name>Fe cation</name>
        <dbReference type="ChEBI" id="CHEBI:24875"/>
    </cofactor>
</comment>
<dbReference type="InterPro" id="IPR001663">
    <property type="entry name" value="Rng_hydr_dOase-A"/>
</dbReference>
<dbReference type="GO" id="GO:0051537">
    <property type="term" value="F:2 iron, 2 sulfur cluster binding"/>
    <property type="evidence" value="ECO:0007669"/>
    <property type="project" value="UniProtKB-KW"/>
</dbReference>
<dbReference type="PROSITE" id="PS51296">
    <property type="entry name" value="RIESKE"/>
    <property type="match status" value="1"/>
</dbReference>
<dbReference type="InterPro" id="IPR015879">
    <property type="entry name" value="Ring_hydroxy_dOase_asu_C_dom"/>
</dbReference>
<dbReference type="RefSeq" id="WP_165818177.1">
    <property type="nucleotide sequence ID" value="NZ_FZMO01000001.1"/>
</dbReference>
<evidence type="ECO:0000313" key="8">
    <source>
        <dbReference type="EMBL" id="SNQ45421.1"/>
    </source>
</evidence>
<dbReference type="PANTHER" id="PTHR43756:SF5">
    <property type="entry name" value="CHOLINE MONOOXYGENASE, CHLOROPLASTIC"/>
    <property type="match status" value="1"/>
</dbReference>
<gene>
    <name evidence="8" type="ORF">FRACA_10180</name>
</gene>
<dbReference type="InterPro" id="IPR036922">
    <property type="entry name" value="Rieske_2Fe-2S_sf"/>
</dbReference>
<dbReference type="EMBL" id="FZMO01000001">
    <property type="protein sequence ID" value="SNQ45421.1"/>
    <property type="molecule type" value="Genomic_DNA"/>
</dbReference>
<dbReference type="PANTHER" id="PTHR43756">
    <property type="entry name" value="CHOLINE MONOOXYGENASE, CHLOROPLASTIC"/>
    <property type="match status" value="1"/>
</dbReference>
<evidence type="ECO:0000259" key="7">
    <source>
        <dbReference type="PROSITE" id="PS51296"/>
    </source>
</evidence>
<keyword evidence="4" id="KW-0560">Oxidoreductase</keyword>
<protein>
    <submittedName>
        <fullName evidence="8">Putative oxidoreductase</fullName>
    </submittedName>
</protein>
<keyword evidence="5" id="KW-0408">Iron</keyword>
<keyword evidence="9" id="KW-1185">Reference proteome</keyword>